<reference evidence="3" key="1">
    <citation type="submission" date="2021-01" db="EMBL/GenBank/DDBJ databases">
        <authorList>
            <person name="Corre E."/>
            <person name="Pelletier E."/>
            <person name="Niang G."/>
            <person name="Scheremetjew M."/>
            <person name="Finn R."/>
            <person name="Kale V."/>
            <person name="Holt S."/>
            <person name="Cochrane G."/>
            <person name="Meng A."/>
            <person name="Brown T."/>
            <person name="Cohen L."/>
        </authorList>
    </citation>
    <scope>NUCLEOTIDE SEQUENCE</scope>
    <source>
        <strain evidence="3">RCC3387</strain>
    </source>
</reference>
<feature type="region of interest" description="Disordered" evidence="2">
    <location>
        <begin position="169"/>
        <end position="190"/>
    </location>
</feature>
<feature type="compositionally biased region" description="Low complexity" evidence="2">
    <location>
        <begin position="169"/>
        <end position="183"/>
    </location>
</feature>
<sequence>MLATCMPDERYCSCGTSQAVKMAPSSSLEDAHTDDADVWRDSRLRCESEDLVFPSDVARCLDTVRRADEAAVGRCVDGLRFLPRMMSEPRVAPWQAADDRNEVPTLHISALDVKPSHASACSTSRTEEVSSTCPSTTVPGDAASSCPSRCTWSAEESSRSPWVFELPGSVPSKASSSEISSADQDSERDTRLQMERLRNFRMNKLRSFLAKAGFRRVNEPRRVRVALLSSRVLYPLHAAVRANDAEAVEALLWAGAKRSKLDSKQRTPLAVAMKLNRHGSRQVIINLLAAGEVVV</sequence>
<accession>A0A6U6NBN2</accession>
<protein>
    <submittedName>
        <fullName evidence="3">Uncharacterized protein</fullName>
    </submittedName>
</protein>
<dbReference type="InterPro" id="IPR036770">
    <property type="entry name" value="Ankyrin_rpt-contain_sf"/>
</dbReference>
<dbReference type="InterPro" id="IPR002110">
    <property type="entry name" value="Ankyrin_rpt"/>
</dbReference>
<evidence type="ECO:0000313" key="3">
    <source>
        <dbReference type="EMBL" id="CAD9573886.1"/>
    </source>
</evidence>
<proteinExistence type="predicted"/>
<dbReference type="EMBL" id="HBGW01046137">
    <property type="protein sequence ID" value="CAD9573886.1"/>
    <property type="molecule type" value="Transcribed_RNA"/>
</dbReference>
<keyword evidence="1" id="KW-0040">ANK repeat</keyword>
<evidence type="ECO:0000256" key="1">
    <source>
        <dbReference type="PROSITE-ProRule" id="PRU00023"/>
    </source>
</evidence>
<dbReference type="SUPFAM" id="SSF48403">
    <property type="entry name" value="Ankyrin repeat"/>
    <property type="match status" value="1"/>
</dbReference>
<evidence type="ECO:0000256" key="2">
    <source>
        <dbReference type="SAM" id="MobiDB-lite"/>
    </source>
</evidence>
<dbReference type="Gene3D" id="1.25.40.20">
    <property type="entry name" value="Ankyrin repeat-containing domain"/>
    <property type="match status" value="1"/>
</dbReference>
<feature type="region of interest" description="Disordered" evidence="2">
    <location>
        <begin position="117"/>
        <end position="146"/>
    </location>
</feature>
<feature type="compositionally biased region" description="Polar residues" evidence="2">
    <location>
        <begin position="119"/>
        <end position="138"/>
    </location>
</feature>
<dbReference type="AlphaFoldDB" id="A0A6U6NBN2"/>
<dbReference type="PROSITE" id="PS50088">
    <property type="entry name" value="ANK_REPEAT"/>
    <property type="match status" value="1"/>
</dbReference>
<gene>
    <name evidence="3" type="ORF">BRAN1462_LOCUS29313</name>
</gene>
<name>A0A6U6NBN2_9DINO</name>
<feature type="repeat" description="ANK" evidence="1">
    <location>
        <begin position="235"/>
        <end position="263"/>
    </location>
</feature>
<organism evidence="3">
    <name type="scientific">Zooxanthella nutricula</name>
    <dbReference type="NCBI Taxonomy" id="1333877"/>
    <lineage>
        <taxon>Eukaryota</taxon>
        <taxon>Sar</taxon>
        <taxon>Alveolata</taxon>
        <taxon>Dinophyceae</taxon>
        <taxon>Peridiniales</taxon>
        <taxon>Peridiniales incertae sedis</taxon>
        <taxon>Zooxanthella</taxon>
    </lineage>
</organism>
<dbReference type="Pfam" id="PF00023">
    <property type="entry name" value="Ank"/>
    <property type="match status" value="1"/>
</dbReference>